<dbReference type="AlphaFoldDB" id="A0A2P4Z6C3"/>
<evidence type="ECO:0000313" key="17">
    <source>
        <dbReference type="Proteomes" id="UP000236928"/>
    </source>
</evidence>
<sequence length="402" mass="45948">MNIELSKPLLKTHTQDQTSYNNRRNQIISDTSSNQSYESPEISERNETKESNFISYSNRNPPNILMENGTLNIMHHWDRLSQFFEFCLHDRFHVMLSMSWGSLILFIFLVYILLAIILAMIHFIITFGDAANCIGSDKFGKMEYFFFAVETMFSIGYGSPRSPCCLITNYFTPITAISGCILNSVTVGIFFTKFSESTSRKWSICFSKELCGIGFKSITPEEVLEVPDQSNLPPITSYAFTKAAETTCENCPFIISFRLFNISQEPFFSPDLKIFILIHGDNGPYITEISSYKLDVPLEFMETPITVSISSNQPDSPLKNFTINHLRNQGHLIELMILLRFSDNRTSKNLEVRKTWSLNNVFWGYKFSSIIKKQVYHGGTMYKVGISDLDNIEPVISGTPFL</sequence>
<evidence type="ECO:0000256" key="4">
    <source>
        <dbReference type="ARBA" id="ARBA00022692"/>
    </source>
</evidence>
<evidence type="ECO:0000256" key="7">
    <source>
        <dbReference type="ARBA" id="ARBA00022989"/>
    </source>
</evidence>
<feature type="transmembrane region" description="Helical" evidence="13">
    <location>
        <begin position="170"/>
        <end position="191"/>
    </location>
</feature>
<evidence type="ECO:0000259" key="14">
    <source>
        <dbReference type="Pfam" id="PF01007"/>
    </source>
</evidence>
<dbReference type="SUPFAM" id="SSF81324">
    <property type="entry name" value="Voltage-gated potassium channels"/>
    <property type="match status" value="1"/>
</dbReference>
<comment type="subcellular location">
    <subcellularLocation>
        <location evidence="1 11">Membrane</location>
        <topology evidence="1 11">Multi-pass membrane protein</topology>
    </subcellularLocation>
</comment>
<dbReference type="InterPro" id="IPR041647">
    <property type="entry name" value="IRK_C"/>
</dbReference>
<dbReference type="InterPro" id="IPR040445">
    <property type="entry name" value="Kir_TM"/>
</dbReference>
<dbReference type="GO" id="GO:0005242">
    <property type="term" value="F:inward rectifier potassium channel activity"/>
    <property type="evidence" value="ECO:0007669"/>
    <property type="project" value="InterPro"/>
</dbReference>
<dbReference type="VEuPathDB" id="CryptoDB:CmeUKMEL1_18185"/>
<proteinExistence type="inferred from homology"/>
<dbReference type="Proteomes" id="UP000236928">
    <property type="component" value="Unassembled WGS sequence"/>
</dbReference>
<gene>
    <name evidence="16" type="ORF">CmeUKMEL1_18185</name>
</gene>
<accession>A0A2P4Z6C3</accession>
<keyword evidence="6 11" id="KW-0630">Potassium</keyword>
<evidence type="ECO:0000256" key="12">
    <source>
        <dbReference type="SAM" id="MobiDB-lite"/>
    </source>
</evidence>
<dbReference type="InterPro" id="IPR013518">
    <property type="entry name" value="K_chnl_inward-rec_Kir_cyto"/>
</dbReference>
<keyword evidence="2 11" id="KW-0813">Transport</keyword>
<dbReference type="InterPro" id="IPR014756">
    <property type="entry name" value="Ig_E-set"/>
</dbReference>
<dbReference type="OrthoDB" id="273257at2759"/>
<dbReference type="GO" id="GO:1990573">
    <property type="term" value="P:potassium ion import across plasma membrane"/>
    <property type="evidence" value="ECO:0007669"/>
    <property type="project" value="TreeGrafter"/>
</dbReference>
<evidence type="ECO:0000259" key="15">
    <source>
        <dbReference type="Pfam" id="PF17655"/>
    </source>
</evidence>
<dbReference type="GO" id="GO:0034702">
    <property type="term" value="C:monoatomic ion channel complex"/>
    <property type="evidence" value="ECO:0007669"/>
    <property type="project" value="UniProtKB-KW"/>
</dbReference>
<comment type="similarity">
    <text evidence="11">Belongs to the inward rectifier-type potassium channel (TC 1.A.2.1) family.</text>
</comment>
<evidence type="ECO:0000256" key="11">
    <source>
        <dbReference type="RuleBase" id="RU003822"/>
    </source>
</evidence>
<evidence type="ECO:0000256" key="3">
    <source>
        <dbReference type="ARBA" id="ARBA00022538"/>
    </source>
</evidence>
<keyword evidence="7 13" id="KW-1133">Transmembrane helix</keyword>
<keyword evidence="8 11" id="KW-0406">Ion transport</keyword>
<name>A0A2P4Z6C3_9CRYT</name>
<reference evidence="16 17" key="1">
    <citation type="submission" date="2014-04" db="EMBL/GenBank/DDBJ databases">
        <title>Comparative Genomics of Cryptosporidium Species.</title>
        <authorList>
            <person name="Silva J.C."/>
            <person name="Su Q."/>
            <person name="Chalmers R."/>
            <person name="Chibucos M.C."/>
            <person name="Elwin K."/>
            <person name="Godinez A."/>
            <person name="Guo F."/>
            <person name="Huynh K."/>
            <person name="Orvis J."/>
            <person name="Ott S."/>
            <person name="Sadzewicz L."/>
            <person name="Sengamalay N."/>
            <person name="Shetty A."/>
            <person name="Sun M."/>
            <person name="Tallon L."/>
            <person name="Xiao L."/>
            <person name="Zhang H."/>
            <person name="Fraser C.M."/>
            <person name="Zhu G."/>
            <person name="Kissinger J."/>
            <person name="Widmer G."/>
        </authorList>
    </citation>
    <scope>NUCLEOTIDE SEQUENCE [LARGE SCALE GENOMIC DNA]</scope>
    <source>
        <strain evidence="16 17">UKMEL1</strain>
    </source>
</reference>
<dbReference type="SUPFAM" id="SSF81296">
    <property type="entry name" value="E set domains"/>
    <property type="match status" value="1"/>
</dbReference>
<evidence type="ECO:0000256" key="6">
    <source>
        <dbReference type="ARBA" id="ARBA00022958"/>
    </source>
</evidence>
<dbReference type="GO" id="GO:0005886">
    <property type="term" value="C:plasma membrane"/>
    <property type="evidence" value="ECO:0007669"/>
    <property type="project" value="TreeGrafter"/>
</dbReference>
<feature type="region of interest" description="Disordered" evidence="12">
    <location>
        <begin position="1"/>
        <end position="53"/>
    </location>
</feature>
<dbReference type="Gene3D" id="2.60.40.1400">
    <property type="entry name" value="G protein-activated inward rectifier potassium channel 1"/>
    <property type="match status" value="1"/>
</dbReference>
<keyword evidence="17" id="KW-1185">Reference proteome</keyword>
<dbReference type="EMBL" id="JIBK01000054">
    <property type="protein sequence ID" value="POM85591.1"/>
    <property type="molecule type" value="Genomic_DNA"/>
</dbReference>
<evidence type="ECO:0000313" key="16">
    <source>
        <dbReference type="EMBL" id="POM85591.1"/>
    </source>
</evidence>
<feature type="transmembrane region" description="Helical" evidence="13">
    <location>
        <begin position="103"/>
        <end position="127"/>
    </location>
</feature>
<dbReference type="GO" id="GO:0034765">
    <property type="term" value="P:regulation of monoatomic ion transmembrane transport"/>
    <property type="evidence" value="ECO:0007669"/>
    <property type="project" value="TreeGrafter"/>
</dbReference>
<evidence type="ECO:0000256" key="2">
    <source>
        <dbReference type="ARBA" id="ARBA00022448"/>
    </source>
</evidence>
<keyword evidence="9 13" id="KW-0472">Membrane</keyword>
<dbReference type="Pfam" id="PF17655">
    <property type="entry name" value="IRK_C"/>
    <property type="match status" value="1"/>
</dbReference>
<organism evidence="16 17">
    <name type="scientific">Cryptosporidium meleagridis</name>
    <dbReference type="NCBI Taxonomy" id="93969"/>
    <lineage>
        <taxon>Eukaryota</taxon>
        <taxon>Sar</taxon>
        <taxon>Alveolata</taxon>
        <taxon>Apicomplexa</taxon>
        <taxon>Conoidasida</taxon>
        <taxon>Coccidia</taxon>
        <taxon>Eucoccidiorida</taxon>
        <taxon>Eimeriorina</taxon>
        <taxon>Cryptosporidiidae</taxon>
        <taxon>Cryptosporidium</taxon>
    </lineage>
</organism>
<comment type="caution">
    <text evidence="16">The sequence shown here is derived from an EMBL/GenBank/DDBJ whole genome shotgun (WGS) entry which is preliminary data.</text>
</comment>
<keyword evidence="10 11" id="KW-0407">Ion channel</keyword>
<keyword evidence="4 11" id="KW-0812">Transmembrane</keyword>
<dbReference type="Pfam" id="PF01007">
    <property type="entry name" value="IRK"/>
    <property type="match status" value="1"/>
</dbReference>
<evidence type="ECO:0000256" key="1">
    <source>
        <dbReference type="ARBA" id="ARBA00004141"/>
    </source>
</evidence>
<evidence type="ECO:0000256" key="9">
    <source>
        <dbReference type="ARBA" id="ARBA00023136"/>
    </source>
</evidence>
<feature type="compositionally biased region" description="Polar residues" evidence="12">
    <location>
        <begin position="15"/>
        <end position="38"/>
    </location>
</feature>
<keyword evidence="5 11" id="KW-0851">Voltage-gated channel</keyword>
<evidence type="ECO:0000256" key="13">
    <source>
        <dbReference type="SAM" id="Phobius"/>
    </source>
</evidence>
<keyword evidence="3 11" id="KW-0633">Potassium transport</keyword>
<evidence type="ECO:0000256" key="8">
    <source>
        <dbReference type="ARBA" id="ARBA00023065"/>
    </source>
</evidence>
<dbReference type="PANTHER" id="PTHR11767">
    <property type="entry name" value="INWARD RECTIFIER POTASSIUM CHANNEL"/>
    <property type="match status" value="1"/>
</dbReference>
<dbReference type="Gene3D" id="1.10.287.70">
    <property type="match status" value="1"/>
</dbReference>
<evidence type="ECO:0000256" key="5">
    <source>
        <dbReference type="ARBA" id="ARBA00022882"/>
    </source>
</evidence>
<protein>
    <submittedName>
        <fullName evidence="16">Inward rectifier potassium channel family protein</fullName>
    </submittedName>
</protein>
<feature type="domain" description="Inward rectifier potassium channel C-terminal" evidence="15">
    <location>
        <begin position="300"/>
        <end position="395"/>
    </location>
</feature>
<evidence type="ECO:0000256" key="10">
    <source>
        <dbReference type="ARBA" id="ARBA00023303"/>
    </source>
</evidence>
<dbReference type="InterPro" id="IPR016449">
    <property type="entry name" value="K_chnl_inward-rec_Kir"/>
</dbReference>
<feature type="domain" description="Potassium channel inwardly rectifying transmembrane" evidence="14">
    <location>
        <begin position="67"/>
        <end position="195"/>
    </location>
</feature>